<keyword evidence="2" id="KW-0812">Transmembrane</keyword>
<dbReference type="Proteomes" id="UP000238823">
    <property type="component" value="Unassembled WGS sequence"/>
</dbReference>
<feature type="coiled-coil region" evidence="1">
    <location>
        <begin position="214"/>
        <end position="241"/>
    </location>
</feature>
<keyword evidence="1" id="KW-0175">Coiled coil</keyword>
<feature type="transmembrane region" description="Helical" evidence="2">
    <location>
        <begin position="250"/>
        <end position="274"/>
    </location>
</feature>
<name>A0A2S9YAK8_9BACT</name>
<protein>
    <submittedName>
        <fullName evidence="3">Uncharacterized protein</fullName>
    </submittedName>
</protein>
<organism evidence="3 4">
    <name type="scientific">Enhygromyxa salina</name>
    <dbReference type="NCBI Taxonomy" id="215803"/>
    <lineage>
        <taxon>Bacteria</taxon>
        <taxon>Pseudomonadati</taxon>
        <taxon>Myxococcota</taxon>
        <taxon>Polyangia</taxon>
        <taxon>Nannocystales</taxon>
        <taxon>Nannocystaceae</taxon>
        <taxon>Enhygromyxa</taxon>
    </lineage>
</organism>
<proteinExistence type="predicted"/>
<gene>
    <name evidence="3" type="ORF">ENSA7_56240</name>
</gene>
<evidence type="ECO:0000313" key="3">
    <source>
        <dbReference type="EMBL" id="PRQ02051.1"/>
    </source>
</evidence>
<evidence type="ECO:0000313" key="4">
    <source>
        <dbReference type="Proteomes" id="UP000238823"/>
    </source>
</evidence>
<accession>A0A2S9YAK8</accession>
<dbReference type="AlphaFoldDB" id="A0A2S9YAK8"/>
<keyword evidence="2" id="KW-0472">Membrane</keyword>
<reference evidence="3 4" key="1">
    <citation type="submission" date="2018-03" db="EMBL/GenBank/DDBJ databases">
        <title>Draft Genome Sequences of the Obligatory Marine Myxobacteria Enhygromyxa salina SWB007.</title>
        <authorList>
            <person name="Poehlein A."/>
            <person name="Moghaddam J.A."/>
            <person name="Harms H."/>
            <person name="Alanjari M."/>
            <person name="Koenig G.M."/>
            <person name="Daniel R."/>
            <person name="Schaeberle T.F."/>
        </authorList>
    </citation>
    <scope>NUCLEOTIDE SEQUENCE [LARGE SCALE GENOMIC DNA]</scope>
    <source>
        <strain evidence="3 4">SWB007</strain>
    </source>
</reference>
<comment type="caution">
    <text evidence="3">The sequence shown here is derived from an EMBL/GenBank/DDBJ whole genome shotgun (WGS) entry which is preliminary data.</text>
</comment>
<dbReference type="OrthoDB" id="5529360at2"/>
<evidence type="ECO:0000256" key="1">
    <source>
        <dbReference type="SAM" id="Coils"/>
    </source>
</evidence>
<dbReference type="EMBL" id="PVNL01000114">
    <property type="protein sequence ID" value="PRQ02051.1"/>
    <property type="molecule type" value="Genomic_DNA"/>
</dbReference>
<evidence type="ECO:0000256" key="2">
    <source>
        <dbReference type="SAM" id="Phobius"/>
    </source>
</evidence>
<dbReference type="RefSeq" id="WP_106092502.1">
    <property type="nucleotide sequence ID" value="NZ_PVNL01000114.1"/>
</dbReference>
<keyword evidence="2" id="KW-1133">Transmembrane helix</keyword>
<sequence>MPTTNVAFIDPKAALAALTPHVKAPDLSLGPSGPHAFDDDDDLEEGVPITKSATVGARLSLDPGLPPPVTAVHYTNVLDDLWPEFDDLEERTAARLGSLLDEVADEAQRVHLLAQDLWERFPSYKIPDSERKRYDTEFLAYLRRLNDYRKVLSELDPESTATNAVYLGLVQRRRGAGPVPDAIMHMYFAQQLGILADHADDMGEGFMGRVMDGLARANKVADDAAEAVEEAAADAEEKAANVWERITRPWLWAAGIFVGSVVAIGGTALIIHAAKTPPEPPR</sequence>